<dbReference type="HOGENOM" id="CLU_3171537_0_0_10"/>
<dbReference type="AlphaFoldDB" id="D1Q062"/>
<organism evidence="2 3">
    <name type="scientific">Hallella bergensis DSM 17361</name>
    <dbReference type="NCBI Taxonomy" id="585502"/>
    <lineage>
        <taxon>Bacteria</taxon>
        <taxon>Pseudomonadati</taxon>
        <taxon>Bacteroidota</taxon>
        <taxon>Bacteroidia</taxon>
        <taxon>Bacteroidales</taxon>
        <taxon>Prevotellaceae</taxon>
        <taxon>Hallella</taxon>
    </lineage>
</organism>
<dbReference type="RefSeq" id="WP_007174992.1">
    <property type="nucleotide sequence ID" value="NZ_GG704783.1"/>
</dbReference>
<keyword evidence="1" id="KW-1133">Transmembrane helix</keyword>
<name>D1Q062_9BACT</name>
<accession>D1Q062</accession>
<protein>
    <submittedName>
        <fullName evidence="2">Uncharacterized protein</fullName>
    </submittedName>
</protein>
<evidence type="ECO:0000313" key="3">
    <source>
        <dbReference type="Proteomes" id="UP000003160"/>
    </source>
</evidence>
<keyword evidence="1" id="KW-0472">Membrane</keyword>
<keyword evidence="1" id="KW-0812">Transmembrane</keyword>
<proteinExistence type="predicted"/>
<comment type="caution">
    <text evidence="2">The sequence shown here is derived from an EMBL/GenBank/DDBJ whole genome shotgun (WGS) entry which is preliminary data.</text>
</comment>
<dbReference type="EMBL" id="ACKS01000107">
    <property type="protein sequence ID" value="EFA42961.1"/>
    <property type="molecule type" value="Genomic_DNA"/>
</dbReference>
<sequence length="47" mass="5274">MKQWLDKKCETFSYIAGEDVTHKDVVLTHVGILVVILACGLAEWLSI</sequence>
<keyword evidence="3" id="KW-1185">Reference proteome</keyword>
<gene>
    <name evidence="2" type="ORF">HMPREF0645_2597</name>
</gene>
<dbReference type="Proteomes" id="UP000003160">
    <property type="component" value="Unassembled WGS sequence"/>
</dbReference>
<dbReference type="OrthoDB" id="9875039at2"/>
<feature type="transmembrane region" description="Helical" evidence="1">
    <location>
        <begin position="26"/>
        <end position="45"/>
    </location>
</feature>
<evidence type="ECO:0000313" key="2">
    <source>
        <dbReference type="EMBL" id="EFA42961.1"/>
    </source>
</evidence>
<reference evidence="2 3" key="1">
    <citation type="submission" date="2009-10" db="EMBL/GenBank/DDBJ databases">
        <authorList>
            <person name="Qin X."/>
            <person name="Bachman B."/>
            <person name="Battles P."/>
            <person name="Bell A."/>
            <person name="Bess C."/>
            <person name="Bickham C."/>
            <person name="Chaboub L."/>
            <person name="Chen D."/>
            <person name="Coyle M."/>
            <person name="Deiros D.R."/>
            <person name="Dinh H."/>
            <person name="Forbes L."/>
            <person name="Fowler G."/>
            <person name="Francisco L."/>
            <person name="Fu Q."/>
            <person name="Gubbala S."/>
            <person name="Hale W."/>
            <person name="Han Y."/>
            <person name="Hemphill L."/>
            <person name="Highlander S.K."/>
            <person name="Hirani K."/>
            <person name="Hogues M."/>
            <person name="Jackson L."/>
            <person name="Jakkamsetti A."/>
            <person name="Javaid M."/>
            <person name="Jiang H."/>
            <person name="Korchina V."/>
            <person name="Kovar C."/>
            <person name="Lara F."/>
            <person name="Lee S."/>
            <person name="Mata R."/>
            <person name="Mathew T."/>
            <person name="Moen C."/>
            <person name="Morales K."/>
            <person name="Munidasa M."/>
            <person name="Nazareth L."/>
            <person name="Ngo R."/>
            <person name="Nguyen L."/>
            <person name="Okwuonu G."/>
            <person name="Ongeri F."/>
            <person name="Patil S."/>
            <person name="Petrosino J."/>
            <person name="Pham C."/>
            <person name="Pham P."/>
            <person name="Pu L.-L."/>
            <person name="Puazo M."/>
            <person name="Raj R."/>
            <person name="Reid J."/>
            <person name="Rouhana J."/>
            <person name="Saada N."/>
            <person name="Shang Y."/>
            <person name="Simmons D."/>
            <person name="Thornton R."/>
            <person name="Warren J."/>
            <person name="Weissenberger G."/>
            <person name="Zhang J."/>
            <person name="Zhang L."/>
            <person name="Zhou C."/>
            <person name="Zhu D."/>
            <person name="Muzny D."/>
            <person name="Worley K."/>
            <person name="Gibbs R."/>
        </authorList>
    </citation>
    <scope>NUCLEOTIDE SEQUENCE [LARGE SCALE GENOMIC DNA]</scope>
    <source>
        <strain evidence="2 3">DSM 17361</strain>
    </source>
</reference>
<evidence type="ECO:0000256" key="1">
    <source>
        <dbReference type="SAM" id="Phobius"/>
    </source>
</evidence>